<dbReference type="EMBL" id="MOMC01000012">
    <property type="protein sequence ID" value="ONH32227.1"/>
    <property type="molecule type" value="Genomic_DNA"/>
</dbReference>
<evidence type="ECO:0000259" key="1">
    <source>
        <dbReference type="Pfam" id="PF01476"/>
    </source>
</evidence>
<proteinExistence type="predicted"/>
<sequence>MVVHRGDSLWTIAARHLGPNATDAQIAAEWPRWWAANQDVIGSDPNLLLPGQRLQPPSGP</sequence>
<evidence type="ECO:0000313" key="2">
    <source>
        <dbReference type="EMBL" id="ONH32227.1"/>
    </source>
</evidence>
<dbReference type="Pfam" id="PF01476">
    <property type="entry name" value="LysM"/>
    <property type="match status" value="1"/>
</dbReference>
<comment type="caution">
    <text evidence="2">The sequence shown here is derived from an EMBL/GenBank/DDBJ whole genome shotgun (WGS) entry which is preliminary data.</text>
</comment>
<dbReference type="STRING" id="1834516.BL253_05645"/>
<organism evidence="2 3">
    <name type="scientific">Pseudofrankia asymbiotica</name>
    <dbReference type="NCBI Taxonomy" id="1834516"/>
    <lineage>
        <taxon>Bacteria</taxon>
        <taxon>Bacillati</taxon>
        <taxon>Actinomycetota</taxon>
        <taxon>Actinomycetes</taxon>
        <taxon>Frankiales</taxon>
        <taxon>Frankiaceae</taxon>
        <taxon>Pseudofrankia</taxon>
    </lineage>
</organism>
<reference evidence="3" key="1">
    <citation type="submission" date="2016-10" db="EMBL/GenBank/DDBJ databases">
        <title>Frankia sp. NRRL B-16386 Genome sequencing.</title>
        <authorList>
            <person name="Ghodhbane-Gtari F."/>
            <person name="Swanson E."/>
            <person name="Gueddou A."/>
            <person name="Hezbri K."/>
            <person name="Ktari K."/>
            <person name="Nouioui I."/>
            <person name="Morris K."/>
            <person name="Simpson S."/>
            <person name="Abebe-Akele F."/>
            <person name="Thomas K."/>
            <person name="Gtari M."/>
            <person name="Tisa L.S."/>
        </authorList>
    </citation>
    <scope>NUCLEOTIDE SEQUENCE [LARGE SCALE GENOMIC DNA]</scope>
    <source>
        <strain evidence="3">NRRL B-16386</strain>
    </source>
</reference>
<name>A0A1V2IGH9_9ACTN</name>
<feature type="domain" description="LysM" evidence="1">
    <location>
        <begin position="2"/>
        <end position="16"/>
    </location>
</feature>
<accession>A0A1V2IGH9</accession>
<dbReference type="InterPro" id="IPR036779">
    <property type="entry name" value="LysM_dom_sf"/>
</dbReference>
<keyword evidence="3" id="KW-1185">Reference proteome</keyword>
<dbReference type="Gene3D" id="3.10.350.10">
    <property type="entry name" value="LysM domain"/>
    <property type="match status" value="1"/>
</dbReference>
<dbReference type="Proteomes" id="UP000188929">
    <property type="component" value="Unassembled WGS sequence"/>
</dbReference>
<dbReference type="CDD" id="cd00118">
    <property type="entry name" value="LysM"/>
    <property type="match status" value="1"/>
</dbReference>
<dbReference type="InterPro" id="IPR018392">
    <property type="entry name" value="LysM"/>
</dbReference>
<protein>
    <recommendedName>
        <fullName evidence="1">LysM domain-containing protein</fullName>
    </recommendedName>
</protein>
<dbReference type="AlphaFoldDB" id="A0A1V2IGH9"/>
<evidence type="ECO:0000313" key="3">
    <source>
        <dbReference type="Proteomes" id="UP000188929"/>
    </source>
</evidence>
<gene>
    <name evidence="2" type="ORF">BL253_05645</name>
</gene>